<dbReference type="InterPro" id="IPR017127">
    <property type="entry name" value="Ribosome_uL3_MTase"/>
</dbReference>
<dbReference type="PIRSF" id="PIRSF037167">
    <property type="entry name" value="Mtase_YfcB_prd"/>
    <property type="match status" value="1"/>
</dbReference>
<proteinExistence type="inferred from homology"/>
<dbReference type="HAMAP" id="MF_02125">
    <property type="entry name" value="L3_methyltr_PrmB"/>
    <property type="match status" value="1"/>
</dbReference>
<accession>A0ABY5TKY8</accession>
<keyword evidence="9" id="KW-1185">Reference proteome</keyword>
<comment type="similarity">
    <text evidence="4">Belongs to the protein N5-glutamine methyltransferase family. PrmB subfamily.</text>
</comment>
<dbReference type="Proteomes" id="UP001059934">
    <property type="component" value="Chromosome"/>
</dbReference>
<dbReference type="PANTHER" id="PTHR47806:SF1">
    <property type="entry name" value="RIBOSOMAL PROTEIN UL3 GLUTAMINE METHYLTRANSFERASE"/>
    <property type="match status" value="1"/>
</dbReference>
<feature type="region of interest" description="Disordered" evidence="5">
    <location>
        <begin position="1"/>
        <end position="20"/>
    </location>
</feature>
<dbReference type="NCBIfam" id="TIGR03534">
    <property type="entry name" value="RF_mod_PrmC"/>
    <property type="match status" value="1"/>
</dbReference>
<evidence type="ECO:0000256" key="3">
    <source>
        <dbReference type="ARBA" id="ARBA00022691"/>
    </source>
</evidence>
<dbReference type="Pfam" id="PF17827">
    <property type="entry name" value="PrmC_N"/>
    <property type="match status" value="1"/>
</dbReference>
<dbReference type="Gene3D" id="3.40.50.150">
    <property type="entry name" value="Vaccinia Virus protein VP39"/>
    <property type="match status" value="1"/>
</dbReference>
<feature type="domain" description="Release factor glutamine methyltransferase N-terminal" evidence="7">
    <location>
        <begin position="45"/>
        <end position="104"/>
    </location>
</feature>
<dbReference type="PROSITE" id="PS00092">
    <property type="entry name" value="N6_MTASE"/>
    <property type="match status" value="1"/>
</dbReference>
<sequence>MPENQIPSESNIDSGSASKTSTNTVAEMLDHGQALFQQSNLYFGHGTDNAWDEAVYLLSFVLGLAPDVDRAVLEQELSPQQQAAILALYQRRIHERIPAAYLTGRAWFCGLPFTVDERVIIPRSPIAELIMAGFEPWCASEPRRVLDLCTGSGCIGIACAYAFEAAEVVLSDISPEALQVTEANIAQHKLGYRVSAVESDLFEQMPGEQFQLIVSNPPYVDADDFASMPDEYQHEPEIALASGNDGLDFTRRLLREAADHLTAEGVLVVEVGNSWVALERDFPRVPFLWLEFSEGDNGVFLLTREQLLEHRESF</sequence>
<keyword evidence="3 4" id="KW-0949">S-adenosyl-L-methionine</keyword>
<evidence type="ECO:0000256" key="2">
    <source>
        <dbReference type="ARBA" id="ARBA00022679"/>
    </source>
</evidence>
<keyword evidence="8" id="KW-0689">Ribosomal protein</keyword>
<dbReference type="EC" id="2.1.1.298" evidence="4"/>
<dbReference type="InterPro" id="IPR029063">
    <property type="entry name" value="SAM-dependent_MTases_sf"/>
</dbReference>
<dbReference type="InterPro" id="IPR007848">
    <property type="entry name" value="Small_mtfrase_dom"/>
</dbReference>
<evidence type="ECO:0000313" key="8">
    <source>
        <dbReference type="EMBL" id="UVW33844.1"/>
    </source>
</evidence>
<dbReference type="GO" id="GO:0005840">
    <property type="term" value="C:ribosome"/>
    <property type="evidence" value="ECO:0007669"/>
    <property type="project" value="UniProtKB-KW"/>
</dbReference>
<organism evidence="8 9">
    <name type="scientific">SAR92 clade bacterium H455</name>
    <dbReference type="NCBI Taxonomy" id="2974818"/>
    <lineage>
        <taxon>Bacteria</taxon>
        <taxon>Pseudomonadati</taxon>
        <taxon>Pseudomonadota</taxon>
        <taxon>Gammaproteobacteria</taxon>
        <taxon>Cellvibrionales</taxon>
        <taxon>Porticoccaceae</taxon>
        <taxon>SAR92 clade</taxon>
    </lineage>
</organism>
<dbReference type="NCBIfam" id="TIGR00536">
    <property type="entry name" value="hemK_fam"/>
    <property type="match status" value="1"/>
</dbReference>
<comment type="function">
    <text evidence="4">Methylates ribosomal protein uL3 on a specific glutamine residue.</text>
</comment>
<keyword evidence="8" id="KW-0687">Ribonucleoprotein</keyword>
<dbReference type="CDD" id="cd02440">
    <property type="entry name" value="AdoMet_MTases"/>
    <property type="match status" value="1"/>
</dbReference>
<dbReference type="InterPro" id="IPR019874">
    <property type="entry name" value="RF_methyltr_PrmC"/>
</dbReference>
<comment type="catalytic activity">
    <reaction evidence="4">
        <text>L-glutaminyl-[ribosomal protein uL3] + S-adenosyl-L-methionine = N(5)-methyl-L-glutaminyl-[ribosomal protein uL3] + S-adenosyl-L-homocysteine + H(+)</text>
        <dbReference type="Rhea" id="RHEA:45020"/>
        <dbReference type="Rhea" id="RHEA-COMP:11063"/>
        <dbReference type="Rhea" id="RHEA-COMP:11064"/>
        <dbReference type="ChEBI" id="CHEBI:15378"/>
        <dbReference type="ChEBI" id="CHEBI:30011"/>
        <dbReference type="ChEBI" id="CHEBI:57856"/>
        <dbReference type="ChEBI" id="CHEBI:59789"/>
        <dbReference type="ChEBI" id="CHEBI:61891"/>
        <dbReference type="EC" id="2.1.1.298"/>
    </reaction>
</comment>
<evidence type="ECO:0000256" key="4">
    <source>
        <dbReference type="HAMAP-Rule" id="MF_02125"/>
    </source>
</evidence>
<dbReference type="Pfam" id="PF05175">
    <property type="entry name" value="MTS"/>
    <property type="match status" value="1"/>
</dbReference>
<dbReference type="NCBIfam" id="TIGR03533">
    <property type="entry name" value="L3_gln_methyl"/>
    <property type="match status" value="1"/>
</dbReference>
<dbReference type="GO" id="GO:0032259">
    <property type="term" value="P:methylation"/>
    <property type="evidence" value="ECO:0007669"/>
    <property type="project" value="UniProtKB-KW"/>
</dbReference>
<name>A0ABY5TKY8_9GAMM</name>
<feature type="domain" description="Methyltransferase small" evidence="6">
    <location>
        <begin position="142"/>
        <end position="223"/>
    </location>
</feature>
<keyword evidence="2 4" id="KW-0808">Transferase</keyword>
<protein>
    <recommendedName>
        <fullName evidence="4">Ribosomal protein uL3 glutamine methyltransferase</fullName>
        <shortName evidence="4">uL3 MTase</shortName>
        <ecNumber evidence="4">2.1.1.298</ecNumber>
    </recommendedName>
    <alternativeName>
        <fullName evidence="4">N5-glutamine methyltransferase PrmB</fullName>
    </alternativeName>
</protein>
<gene>
    <name evidence="4 8" type="primary">prmB</name>
    <name evidence="8" type="ORF">NYF23_07290</name>
</gene>
<dbReference type="GO" id="GO:0008168">
    <property type="term" value="F:methyltransferase activity"/>
    <property type="evidence" value="ECO:0007669"/>
    <property type="project" value="UniProtKB-KW"/>
</dbReference>
<evidence type="ECO:0000313" key="9">
    <source>
        <dbReference type="Proteomes" id="UP001059934"/>
    </source>
</evidence>
<dbReference type="Gene3D" id="1.10.8.10">
    <property type="entry name" value="DNA helicase RuvA subunit, C-terminal domain"/>
    <property type="match status" value="1"/>
</dbReference>
<dbReference type="InterPro" id="IPR004556">
    <property type="entry name" value="HemK-like"/>
</dbReference>
<dbReference type="PANTHER" id="PTHR47806">
    <property type="entry name" value="50S RIBOSOMAL PROTEIN L3 GLUTAMINE METHYLTRANSFERASE"/>
    <property type="match status" value="1"/>
</dbReference>
<keyword evidence="1 4" id="KW-0489">Methyltransferase</keyword>
<dbReference type="InterPro" id="IPR002052">
    <property type="entry name" value="DNA_methylase_N6_adenine_CS"/>
</dbReference>
<evidence type="ECO:0000256" key="5">
    <source>
        <dbReference type="SAM" id="MobiDB-lite"/>
    </source>
</evidence>
<evidence type="ECO:0000259" key="6">
    <source>
        <dbReference type="Pfam" id="PF05175"/>
    </source>
</evidence>
<dbReference type="EMBL" id="CP103416">
    <property type="protein sequence ID" value="UVW33844.1"/>
    <property type="molecule type" value="Genomic_DNA"/>
</dbReference>
<dbReference type="SUPFAM" id="SSF53335">
    <property type="entry name" value="S-adenosyl-L-methionine-dependent methyltransferases"/>
    <property type="match status" value="1"/>
</dbReference>
<reference evidence="8" key="1">
    <citation type="submission" date="2022-08" db="EMBL/GenBank/DDBJ databases">
        <title>Catabolic pathway analysis in culturable SAR92 clade bacteria reveals their overlooked roles in DMSP degradation in coastal seas.</title>
        <authorList>
            <person name="He X."/>
            <person name="Zhang X."/>
            <person name="Zhang Y."/>
        </authorList>
    </citation>
    <scope>NUCLEOTIDE SEQUENCE</scope>
    <source>
        <strain evidence="8">H455</strain>
    </source>
</reference>
<dbReference type="InterPro" id="IPR040758">
    <property type="entry name" value="PrmC_N"/>
</dbReference>
<evidence type="ECO:0000259" key="7">
    <source>
        <dbReference type="Pfam" id="PF17827"/>
    </source>
</evidence>
<evidence type="ECO:0000256" key="1">
    <source>
        <dbReference type="ARBA" id="ARBA00022603"/>
    </source>
</evidence>